<dbReference type="AlphaFoldDB" id="A0A1H7LP43"/>
<evidence type="ECO:0000313" key="2">
    <source>
        <dbReference type="Proteomes" id="UP000198620"/>
    </source>
</evidence>
<protein>
    <submittedName>
        <fullName evidence="1">Uncharacterized protein</fullName>
    </submittedName>
</protein>
<gene>
    <name evidence="1" type="ORF">SAMN05216387_104111</name>
</gene>
<evidence type="ECO:0000313" key="1">
    <source>
        <dbReference type="EMBL" id="SEL00255.1"/>
    </source>
</evidence>
<proteinExistence type="predicted"/>
<keyword evidence="2" id="KW-1185">Reference proteome</keyword>
<accession>A0A1H7LP43</accession>
<reference evidence="1 2" key="1">
    <citation type="submission" date="2016-10" db="EMBL/GenBank/DDBJ databases">
        <authorList>
            <person name="de Groot N.N."/>
        </authorList>
    </citation>
    <scope>NUCLEOTIDE SEQUENCE [LARGE SCALE GENOMIC DNA]</scope>
    <source>
        <strain evidence="1 2">Nv1</strain>
    </source>
</reference>
<sequence>MSTLSAFNECTKANTRAALYWLDRLYALRNFDFTDVLASVADKLMSQTARDFAYAILTINRDRLLTLEAGLLFY</sequence>
<dbReference type="EMBL" id="FOBH01000004">
    <property type="protein sequence ID" value="SEL00255.1"/>
    <property type="molecule type" value="Genomic_DNA"/>
</dbReference>
<name>A0A1H7LP43_9PROT</name>
<dbReference type="Proteomes" id="UP000198620">
    <property type="component" value="Unassembled WGS sequence"/>
</dbReference>
<organism evidence="1 2">
    <name type="scientific">Nitrosovibrio tenuis</name>
    <dbReference type="NCBI Taxonomy" id="1233"/>
    <lineage>
        <taxon>Bacteria</taxon>
        <taxon>Pseudomonadati</taxon>
        <taxon>Pseudomonadota</taxon>
        <taxon>Betaproteobacteria</taxon>
        <taxon>Nitrosomonadales</taxon>
        <taxon>Nitrosomonadaceae</taxon>
        <taxon>Nitrosovibrio</taxon>
    </lineage>
</organism>